<dbReference type="GO" id="GO:0043527">
    <property type="term" value="C:tRNA methyltransferase complex"/>
    <property type="evidence" value="ECO:0007669"/>
    <property type="project" value="TreeGrafter"/>
</dbReference>
<gene>
    <name evidence="8" type="ORF">INT47_003372</name>
</gene>
<dbReference type="GO" id="GO:0106004">
    <property type="term" value="P:tRNA (guanine-N7)-methylation"/>
    <property type="evidence" value="ECO:0007669"/>
    <property type="project" value="UniProtKB-UniRule"/>
</dbReference>
<feature type="repeat" description="WD" evidence="7">
    <location>
        <begin position="57"/>
        <end position="88"/>
    </location>
</feature>
<evidence type="ECO:0000256" key="5">
    <source>
        <dbReference type="ARBA" id="ARBA00023242"/>
    </source>
</evidence>
<evidence type="ECO:0000256" key="4">
    <source>
        <dbReference type="ARBA" id="ARBA00022737"/>
    </source>
</evidence>
<dbReference type="OrthoDB" id="339900at2759"/>
<comment type="function">
    <text evidence="6">Required for the formation of N(7)-methylguanine at position 46 (m7G46) in tRNA. In the complex, it is required to stabilize and induce conformational changes of the catalytic subunit.</text>
</comment>
<keyword evidence="4 6" id="KW-0677">Repeat</keyword>
<dbReference type="InterPro" id="IPR036322">
    <property type="entry name" value="WD40_repeat_dom_sf"/>
</dbReference>
<dbReference type="UniPathway" id="UPA00989"/>
<protein>
    <recommendedName>
        <fullName evidence="10">Transfer RNA methyltransferase 82</fullName>
    </recommendedName>
</protein>
<dbReference type="PANTHER" id="PTHR16288">
    <property type="entry name" value="WD40 REPEAT PROTEIN 4"/>
    <property type="match status" value="1"/>
</dbReference>
<comment type="caution">
    <text evidence="8">The sequence shown here is derived from an EMBL/GenBank/DDBJ whole genome shotgun (WGS) entry which is preliminary data.</text>
</comment>
<dbReference type="InterPro" id="IPR028884">
    <property type="entry name" value="Trm82"/>
</dbReference>
<feature type="repeat" description="WD" evidence="7">
    <location>
        <begin position="178"/>
        <end position="220"/>
    </location>
</feature>
<dbReference type="GO" id="GO:0005634">
    <property type="term" value="C:nucleus"/>
    <property type="evidence" value="ECO:0007669"/>
    <property type="project" value="UniProtKB-SubCell"/>
</dbReference>
<dbReference type="SUPFAM" id="SSF50978">
    <property type="entry name" value="WD40 repeat-like"/>
    <property type="match status" value="1"/>
</dbReference>
<sequence>MTTRLPFTKIIHNPTKPELVLANGHHFLVLNTSTGELIKTYPQDAKVDPVTDYYRCMSFNKDGTLLATSGENKQICVWDTQDWTVKNTKPAHKRINAVQFTSDSSEIVAADKFGDVYNHSLKDDTPVSEDKQLPILGHVSMVTDMVLSEDDKFVVTSDRDEHIRVSRYPNGYNIECFCLGHTDVVTCVSLLPWNKNILVSAGGDGVVRVWDFLKGSQIQAIDLKEQIEPYKPTAADANSKDAIISSLSFDSKNKLVAVAFAKSPAVLILAWNDDKLNYKQTIVTESPILDIAFDNEGKLWMSHDGQQLVSVYNEAFEKVDTIAEKINNTEVCQADKIFDLYTIFGLRKFLDLPENLVTAYADEAKSKKRKTNA</sequence>
<dbReference type="Pfam" id="PF00400">
    <property type="entry name" value="WD40"/>
    <property type="match status" value="3"/>
</dbReference>
<evidence type="ECO:0000256" key="2">
    <source>
        <dbReference type="ARBA" id="ARBA00022574"/>
    </source>
</evidence>
<comment type="subcellular location">
    <subcellularLocation>
        <location evidence="1 6">Nucleus</location>
    </subcellularLocation>
</comment>
<comment type="similarity">
    <text evidence="6">Belongs to the WD repeat TRM82 family.</text>
</comment>
<evidence type="ECO:0000256" key="7">
    <source>
        <dbReference type="PROSITE-ProRule" id="PRU00221"/>
    </source>
</evidence>
<evidence type="ECO:0000313" key="9">
    <source>
        <dbReference type="Proteomes" id="UP000603453"/>
    </source>
</evidence>
<reference evidence="8" key="1">
    <citation type="submission" date="2020-12" db="EMBL/GenBank/DDBJ databases">
        <title>Metabolic potential, ecology and presence of endohyphal bacteria is reflected in genomic diversity of Mucoromycotina.</title>
        <authorList>
            <person name="Muszewska A."/>
            <person name="Okrasinska A."/>
            <person name="Steczkiewicz K."/>
            <person name="Drgas O."/>
            <person name="Orlowska M."/>
            <person name="Perlinska-Lenart U."/>
            <person name="Aleksandrzak-Piekarczyk T."/>
            <person name="Szatraj K."/>
            <person name="Zielenkiewicz U."/>
            <person name="Pilsyk S."/>
            <person name="Malc E."/>
            <person name="Mieczkowski P."/>
            <person name="Kruszewska J.S."/>
            <person name="Biernat P."/>
            <person name="Pawlowska J."/>
        </authorList>
    </citation>
    <scope>NUCLEOTIDE SEQUENCE</scope>
    <source>
        <strain evidence="8">WA0000017839</strain>
    </source>
</reference>
<evidence type="ECO:0000256" key="6">
    <source>
        <dbReference type="HAMAP-Rule" id="MF_03056"/>
    </source>
</evidence>
<evidence type="ECO:0000256" key="1">
    <source>
        <dbReference type="ARBA" id="ARBA00004123"/>
    </source>
</evidence>
<dbReference type="PROSITE" id="PS50082">
    <property type="entry name" value="WD_REPEATS_2"/>
    <property type="match status" value="2"/>
</dbReference>
<dbReference type="EMBL" id="JAEPRD010000013">
    <property type="protein sequence ID" value="KAG2209937.1"/>
    <property type="molecule type" value="Genomic_DNA"/>
</dbReference>
<dbReference type="PROSITE" id="PS50294">
    <property type="entry name" value="WD_REPEATS_REGION"/>
    <property type="match status" value="1"/>
</dbReference>
<dbReference type="Proteomes" id="UP000603453">
    <property type="component" value="Unassembled WGS sequence"/>
</dbReference>
<dbReference type="HAMAP" id="MF_03056">
    <property type="entry name" value="TRM82"/>
    <property type="match status" value="1"/>
</dbReference>
<dbReference type="SMART" id="SM00320">
    <property type="entry name" value="WD40"/>
    <property type="match status" value="4"/>
</dbReference>
<proteinExistence type="inferred from homology"/>
<evidence type="ECO:0000313" key="8">
    <source>
        <dbReference type="EMBL" id="KAG2209937.1"/>
    </source>
</evidence>
<keyword evidence="9" id="KW-1185">Reference proteome</keyword>
<evidence type="ECO:0000256" key="3">
    <source>
        <dbReference type="ARBA" id="ARBA00022694"/>
    </source>
</evidence>
<dbReference type="AlphaFoldDB" id="A0A8H7RGQ4"/>
<accession>A0A8H7RGQ4</accession>
<dbReference type="InterPro" id="IPR015943">
    <property type="entry name" value="WD40/YVTN_repeat-like_dom_sf"/>
</dbReference>
<evidence type="ECO:0008006" key="10">
    <source>
        <dbReference type="Google" id="ProtNLM"/>
    </source>
</evidence>
<name>A0A8H7RGQ4_9FUNG</name>
<dbReference type="InterPro" id="IPR001680">
    <property type="entry name" value="WD40_rpt"/>
</dbReference>
<organism evidence="8 9">
    <name type="scientific">Mucor saturninus</name>
    <dbReference type="NCBI Taxonomy" id="64648"/>
    <lineage>
        <taxon>Eukaryota</taxon>
        <taxon>Fungi</taxon>
        <taxon>Fungi incertae sedis</taxon>
        <taxon>Mucoromycota</taxon>
        <taxon>Mucoromycotina</taxon>
        <taxon>Mucoromycetes</taxon>
        <taxon>Mucorales</taxon>
        <taxon>Mucorineae</taxon>
        <taxon>Mucoraceae</taxon>
        <taxon>Mucor</taxon>
    </lineage>
</organism>
<dbReference type="Gene3D" id="2.130.10.10">
    <property type="entry name" value="YVTN repeat-like/Quinoprotein amine dehydrogenase"/>
    <property type="match status" value="2"/>
</dbReference>
<dbReference type="PANTHER" id="PTHR16288:SF0">
    <property type="entry name" value="TRNA (GUANINE-N(7)-)-METHYLTRANSFERASE NON-CATALYTIC SUBUNIT WDR4"/>
    <property type="match status" value="1"/>
</dbReference>
<keyword evidence="5 6" id="KW-0539">Nucleus</keyword>
<keyword evidence="2 6" id="KW-0853">WD repeat</keyword>
<keyword evidence="3 6" id="KW-0819">tRNA processing</keyword>
<comment type="pathway">
    <text evidence="6">tRNA modification; N(7)-methylguanine-tRNA biosynthesis.</text>
</comment>
<dbReference type="GO" id="GO:0005829">
    <property type="term" value="C:cytosol"/>
    <property type="evidence" value="ECO:0007669"/>
    <property type="project" value="TreeGrafter"/>
</dbReference>